<dbReference type="EMBL" id="LR746280">
    <property type="protein sequence ID" value="CAA7410020.1"/>
    <property type="molecule type" value="Genomic_DNA"/>
</dbReference>
<evidence type="ECO:0000256" key="2">
    <source>
        <dbReference type="ARBA" id="ARBA00023128"/>
    </source>
</evidence>
<dbReference type="GO" id="GO:0006508">
    <property type="term" value="P:proteolysis"/>
    <property type="evidence" value="ECO:0007669"/>
    <property type="project" value="InterPro"/>
</dbReference>
<keyword evidence="2" id="KW-0496">Mitochondrion</keyword>
<evidence type="ECO:0000256" key="3">
    <source>
        <dbReference type="RuleBase" id="RU004447"/>
    </source>
</evidence>
<dbReference type="Proteomes" id="UP000663760">
    <property type="component" value="Chromosome 17"/>
</dbReference>
<feature type="domain" description="Peptidase M16 C-terminal" evidence="5">
    <location>
        <begin position="230"/>
        <end position="414"/>
    </location>
</feature>
<feature type="domain" description="Peptidase M16 N-terminal" evidence="4">
    <location>
        <begin position="75"/>
        <end position="224"/>
    </location>
</feature>
<dbReference type="PROSITE" id="PS00143">
    <property type="entry name" value="INSULINASE"/>
    <property type="match status" value="1"/>
</dbReference>
<name>A0A7I8LJR7_SPIIN</name>
<dbReference type="PANTHER" id="PTHR11851:SF196">
    <property type="entry name" value="MITOCHONDRIAL-PROCESSING PEPTIDASE SUBUNIT BETA MITOCHONDRIAL"/>
    <property type="match status" value="1"/>
</dbReference>
<keyword evidence="7" id="KW-1185">Reference proteome</keyword>
<dbReference type="OrthoDB" id="10251424at2759"/>
<dbReference type="SUPFAM" id="SSF63411">
    <property type="entry name" value="LuxS/MPP-like metallohydrolase"/>
    <property type="match status" value="2"/>
</dbReference>
<dbReference type="Pfam" id="PF00675">
    <property type="entry name" value="Peptidase_M16"/>
    <property type="match status" value="1"/>
</dbReference>
<dbReference type="Gene3D" id="3.30.830.10">
    <property type="entry name" value="Metalloenzyme, LuxS/M16 peptidase-like"/>
    <property type="match status" value="2"/>
</dbReference>
<sequence>MASFSSRIFRKTRSLSLAVKARPLSISAHSETSENFTVGSRFVLHSPSKPRLSDHSHVLLFPQIRISTLPNGIRVATQTSPFSATHTASVGVWIDSGSRYDAPDASGTAHFLEHMIFKGTHRRTASSLEEEIENMGARLNAYTSREQTTFYSDVQSGDVPIAIDILADILQNSRFPDHAIRRERGVILREMEEVQGQIEEVLFDHLHSAAFNNHPLGNTILGPEENIRAISKADLHEYISTHYTGPRMVISAAGAVKHEEIVDQVSKLFNKVFQDPTTAHQLVKKNPATFTGSEVRVENASMPFVHFALAFKGSSWTDPNSIPLMVIQSLLGSWSKGVVGSCSGCELAHRVSVEDLADSIMSFNTNYSDTGLIGICFTAMPDRLQDLSLVIMEELRRLACGVSDEEVIRAQNKLKAALLLHIDGASSVAENNGRQLLSYGRVIPFLELFARIDAVGPETIKETARKFLIDKDIAIAAIGPIDQLPDYSWFRSQTCLK</sequence>
<proteinExistence type="inferred from homology"/>
<comment type="similarity">
    <text evidence="3">Belongs to the peptidase M16 family.</text>
</comment>
<comment type="subcellular location">
    <subcellularLocation>
        <location evidence="1">Mitochondrion</location>
    </subcellularLocation>
</comment>
<dbReference type="AlphaFoldDB" id="A0A7I8LJR7"/>
<dbReference type="PANTHER" id="PTHR11851">
    <property type="entry name" value="METALLOPROTEASE"/>
    <property type="match status" value="1"/>
</dbReference>
<evidence type="ECO:0000256" key="1">
    <source>
        <dbReference type="ARBA" id="ARBA00004173"/>
    </source>
</evidence>
<dbReference type="Pfam" id="PF05193">
    <property type="entry name" value="Peptidase_M16_C"/>
    <property type="match status" value="1"/>
</dbReference>
<dbReference type="GO" id="GO:0004222">
    <property type="term" value="F:metalloendopeptidase activity"/>
    <property type="evidence" value="ECO:0007669"/>
    <property type="project" value="InterPro"/>
</dbReference>
<dbReference type="InterPro" id="IPR011765">
    <property type="entry name" value="Pept_M16_N"/>
</dbReference>
<dbReference type="GO" id="GO:0046872">
    <property type="term" value="F:metal ion binding"/>
    <property type="evidence" value="ECO:0007669"/>
    <property type="project" value="InterPro"/>
</dbReference>
<evidence type="ECO:0000313" key="7">
    <source>
        <dbReference type="Proteomes" id="UP000663760"/>
    </source>
</evidence>
<accession>A0A7I8LJR7</accession>
<dbReference type="GO" id="GO:0005739">
    <property type="term" value="C:mitochondrion"/>
    <property type="evidence" value="ECO:0007669"/>
    <property type="project" value="UniProtKB-SubCell"/>
</dbReference>
<evidence type="ECO:0000259" key="5">
    <source>
        <dbReference type="Pfam" id="PF05193"/>
    </source>
</evidence>
<evidence type="ECO:0000313" key="6">
    <source>
        <dbReference type="EMBL" id="CAA7410020.1"/>
    </source>
</evidence>
<evidence type="ECO:0000259" key="4">
    <source>
        <dbReference type="Pfam" id="PF00675"/>
    </source>
</evidence>
<protein>
    <submittedName>
        <fullName evidence="6">Uncharacterized protein</fullName>
    </submittedName>
</protein>
<reference evidence="6" key="1">
    <citation type="submission" date="2020-02" db="EMBL/GenBank/DDBJ databases">
        <authorList>
            <person name="Scholz U."/>
            <person name="Mascher M."/>
            <person name="Fiebig A."/>
        </authorList>
    </citation>
    <scope>NUCLEOTIDE SEQUENCE</scope>
</reference>
<dbReference type="InterPro" id="IPR011249">
    <property type="entry name" value="Metalloenz_LuxS/M16"/>
</dbReference>
<dbReference type="InterPro" id="IPR050361">
    <property type="entry name" value="MPP/UQCRC_Complex"/>
</dbReference>
<dbReference type="InterPro" id="IPR007863">
    <property type="entry name" value="Peptidase_M16_C"/>
</dbReference>
<organism evidence="6 7">
    <name type="scientific">Spirodela intermedia</name>
    <name type="common">Intermediate duckweed</name>
    <dbReference type="NCBI Taxonomy" id="51605"/>
    <lineage>
        <taxon>Eukaryota</taxon>
        <taxon>Viridiplantae</taxon>
        <taxon>Streptophyta</taxon>
        <taxon>Embryophyta</taxon>
        <taxon>Tracheophyta</taxon>
        <taxon>Spermatophyta</taxon>
        <taxon>Magnoliopsida</taxon>
        <taxon>Liliopsida</taxon>
        <taxon>Araceae</taxon>
        <taxon>Lemnoideae</taxon>
        <taxon>Spirodela</taxon>
    </lineage>
</organism>
<gene>
    <name evidence="6" type="ORF">SI8410_17020698</name>
</gene>
<dbReference type="FunFam" id="3.30.830.10:FF:000001">
    <property type="entry name" value="Mitochondrial-processing peptidase subunit beta, mitochondrial"/>
    <property type="match status" value="1"/>
</dbReference>
<dbReference type="FunFam" id="3.30.830.10:FF:000008">
    <property type="entry name" value="Mitochondrial-processing peptidase subunit beta"/>
    <property type="match status" value="1"/>
</dbReference>
<dbReference type="InterPro" id="IPR001431">
    <property type="entry name" value="Pept_M16_Zn_BS"/>
</dbReference>